<reference evidence="1" key="1">
    <citation type="submission" date="2023-04" db="EMBL/GenBank/DDBJ databases">
        <title>Draft Genome sequencing of Naganishia species isolated from polar environments using Oxford Nanopore Technology.</title>
        <authorList>
            <person name="Leo P."/>
            <person name="Venkateswaran K."/>
        </authorList>
    </citation>
    <scope>NUCLEOTIDE SEQUENCE</scope>
    <source>
        <strain evidence="1">DBVPG 5303</strain>
    </source>
</reference>
<sequence>MLSLPTKGEPIQLPETSEALRVVLDETTNTITTGTRPSFTDMTQALQLAKRFEMDGPTVQIQERFRHYHNDVMKLFAWACQQDPIDRYLARLALSSFSKNPYMKADPTVFRPEVRFIAPLPRNLTSAYIDSLTPEGYAAYSGAIDDCKEEFDGSLEWQKVPNAFMRQLDRLGK</sequence>
<gene>
    <name evidence="1" type="ORF">QFC24_007037</name>
</gene>
<protein>
    <submittedName>
        <fullName evidence="1">Uncharacterized protein</fullName>
    </submittedName>
</protein>
<evidence type="ECO:0000313" key="2">
    <source>
        <dbReference type="Proteomes" id="UP001234202"/>
    </source>
</evidence>
<comment type="caution">
    <text evidence="1">The sequence shown here is derived from an EMBL/GenBank/DDBJ whole genome shotgun (WGS) entry which is preliminary data.</text>
</comment>
<name>A0ACC2WU79_9TREE</name>
<accession>A0ACC2WU79</accession>
<evidence type="ECO:0000313" key="1">
    <source>
        <dbReference type="EMBL" id="KAJ9115328.1"/>
    </source>
</evidence>
<dbReference type="EMBL" id="JASBWV010000046">
    <property type="protein sequence ID" value="KAJ9115328.1"/>
    <property type="molecule type" value="Genomic_DNA"/>
</dbReference>
<keyword evidence="2" id="KW-1185">Reference proteome</keyword>
<proteinExistence type="predicted"/>
<dbReference type="Proteomes" id="UP001234202">
    <property type="component" value="Unassembled WGS sequence"/>
</dbReference>
<organism evidence="1 2">
    <name type="scientific">Naganishia onofrii</name>
    <dbReference type="NCBI Taxonomy" id="1851511"/>
    <lineage>
        <taxon>Eukaryota</taxon>
        <taxon>Fungi</taxon>
        <taxon>Dikarya</taxon>
        <taxon>Basidiomycota</taxon>
        <taxon>Agaricomycotina</taxon>
        <taxon>Tremellomycetes</taxon>
        <taxon>Filobasidiales</taxon>
        <taxon>Filobasidiaceae</taxon>
        <taxon>Naganishia</taxon>
    </lineage>
</organism>